<feature type="transmembrane region" description="Helical" evidence="1">
    <location>
        <begin position="23"/>
        <end position="41"/>
    </location>
</feature>
<sequence length="140" mass="16362">MYHICLHFLLALNGGHRIFGNHYPFSVGFHFHFFLVCTLGTRRCHEFMQTRHYLFPLCLIVIAMLFDCMHITFLCSLLQCDICFFSQVPEMQNAHGLTYLLMPLFLKFFLLLVSEIEIPLYVLVLILMIVCAVIPTVRSK</sequence>
<feature type="transmembrane region" description="Helical" evidence="1">
    <location>
        <begin position="120"/>
        <end position="137"/>
    </location>
</feature>
<protein>
    <submittedName>
        <fullName evidence="2">Choline/ethanolaminephosphotransferase 1</fullName>
    </submittedName>
</protein>
<accession>A0A1D6LUN1</accession>
<dbReference type="EMBL" id="CM000782">
    <property type="protein sequence ID" value="AQK83021.1"/>
    <property type="molecule type" value="Genomic_DNA"/>
</dbReference>
<proteinExistence type="predicted"/>
<evidence type="ECO:0000313" key="2">
    <source>
        <dbReference type="EMBL" id="AQK83021.1"/>
    </source>
</evidence>
<reference evidence="2" key="1">
    <citation type="submission" date="2015-12" db="EMBL/GenBank/DDBJ databases">
        <title>Update maize B73 reference genome by single molecule sequencing technologies.</title>
        <authorList>
            <consortium name="Maize Genome Sequencing Project"/>
            <person name="Ware D."/>
        </authorList>
    </citation>
    <scope>NUCLEOTIDE SEQUENCE</scope>
    <source>
        <tissue evidence="2">Seedling</tissue>
    </source>
</reference>
<dbReference type="AlphaFoldDB" id="A0A1D6LUN1"/>
<keyword evidence="2" id="KW-0808">Transferase</keyword>
<evidence type="ECO:0000256" key="1">
    <source>
        <dbReference type="SAM" id="Phobius"/>
    </source>
</evidence>
<keyword evidence="1" id="KW-1133">Transmembrane helix</keyword>
<dbReference type="GO" id="GO:0016740">
    <property type="term" value="F:transferase activity"/>
    <property type="evidence" value="ECO:0007669"/>
    <property type="project" value="UniProtKB-KW"/>
</dbReference>
<organism evidence="2">
    <name type="scientific">Zea mays</name>
    <name type="common">Maize</name>
    <dbReference type="NCBI Taxonomy" id="4577"/>
    <lineage>
        <taxon>Eukaryota</taxon>
        <taxon>Viridiplantae</taxon>
        <taxon>Streptophyta</taxon>
        <taxon>Embryophyta</taxon>
        <taxon>Tracheophyta</taxon>
        <taxon>Spermatophyta</taxon>
        <taxon>Magnoliopsida</taxon>
        <taxon>Liliopsida</taxon>
        <taxon>Poales</taxon>
        <taxon>Poaceae</taxon>
        <taxon>PACMAD clade</taxon>
        <taxon>Panicoideae</taxon>
        <taxon>Andropogonodae</taxon>
        <taxon>Andropogoneae</taxon>
        <taxon>Tripsacinae</taxon>
        <taxon>Zea</taxon>
    </lineage>
</organism>
<dbReference type="EMBL" id="CM000782">
    <property type="protein sequence ID" value="AQK83019.1"/>
    <property type="molecule type" value="Genomic_DNA"/>
</dbReference>
<name>A0A1D6LUN1_MAIZE</name>
<keyword evidence="1" id="KW-0812">Transmembrane</keyword>
<keyword evidence="1" id="KW-0472">Membrane</keyword>
<feature type="transmembrane region" description="Helical" evidence="1">
    <location>
        <begin position="94"/>
        <end position="113"/>
    </location>
</feature>
<feature type="transmembrane region" description="Helical" evidence="1">
    <location>
        <begin position="53"/>
        <end position="74"/>
    </location>
</feature>
<gene>
    <name evidence="2" type="ORF">ZEAMMB73_Zm00001d037115</name>
</gene>